<keyword evidence="3" id="KW-1185">Reference proteome</keyword>
<feature type="signal peptide" evidence="1">
    <location>
        <begin position="1"/>
        <end position="22"/>
    </location>
</feature>
<evidence type="ECO:0000256" key="1">
    <source>
        <dbReference type="SAM" id="SignalP"/>
    </source>
</evidence>
<evidence type="ECO:0000313" key="2">
    <source>
        <dbReference type="EMBL" id="OAT76128.1"/>
    </source>
</evidence>
<comment type="caution">
    <text evidence="2">The sequence shown here is derived from an EMBL/GenBank/DDBJ whole genome shotgun (WGS) entry which is preliminary data.</text>
</comment>
<keyword evidence="1" id="KW-0732">Signal</keyword>
<dbReference type="RefSeq" id="WP_064599482.1">
    <property type="nucleotide sequence ID" value="NZ_CP134782.1"/>
</dbReference>
<dbReference type="AlphaFoldDB" id="A0A1B7L1J4"/>
<name>A0A1B7L1J4_9ENTR</name>
<accession>A0A1B7L1J4</accession>
<feature type="chain" id="PRO_5008596597" evidence="1">
    <location>
        <begin position="23"/>
        <end position="62"/>
    </location>
</feature>
<reference evidence="3" key="1">
    <citation type="submission" date="2016-05" db="EMBL/GenBank/DDBJ databases">
        <authorList>
            <person name="Behera P."/>
            <person name="Vaishampayan P."/>
            <person name="Singh N."/>
            <person name="Raina V."/>
            <person name="Suar M."/>
            <person name="Pattnaik A."/>
            <person name="Rastogi G."/>
        </authorList>
    </citation>
    <scope>NUCLEOTIDE SEQUENCE [LARGE SCALE GENOMIC DNA]</scope>
    <source>
        <strain evidence="3">MP23</strain>
    </source>
</reference>
<protein>
    <submittedName>
        <fullName evidence="2">Uncharacterized protein</fullName>
    </submittedName>
</protein>
<gene>
    <name evidence="2" type="ORF">A9B99_11835</name>
</gene>
<evidence type="ECO:0000313" key="3">
    <source>
        <dbReference type="Proteomes" id="UP000078225"/>
    </source>
</evidence>
<organism evidence="2 3">
    <name type="scientific">Mangrovibacter phragmitis</name>
    <dbReference type="NCBI Taxonomy" id="1691903"/>
    <lineage>
        <taxon>Bacteria</taxon>
        <taxon>Pseudomonadati</taxon>
        <taxon>Pseudomonadota</taxon>
        <taxon>Gammaproteobacteria</taxon>
        <taxon>Enterobacterales</taxon>
        <taxon>Enterobacteriaceae</taxon>
        <taxon>Mangrovibacter</taxon>
    </lineage>
</organism>
<sequence>MKKTNLVTALLLVATFSSGAMAAGNTFSRPEAGSNIDNTVHQNHIEASHAFDRENLTAGNML</sequence>
<dbReference type="EMBL" id="LYRP01000033">
    <property type="protein sequence ID" value="OAT76128.1"/>
    <property type="molecule type" value="Genomic_DNA"/>
</dbReference>
<proteinExistence type="predicted"/>
<dbReference type="Proteomes" id="UP000078225">
    <property type="component" value="Unassembled WGS sequence"/>
</dbReference>
<dbReference type="OrthoDB" id="6613354at2"/>
<dbReference type="STRING" id="1691903.A9B99_11835"/>